<comment type="caution">
    <text evidence="1">The sequence shown here is derived from an EMBL/GenBank/DDBJ whole genome shotgun (WGS) entry which is preliminary data.</text>
</comment>
<sequence length="75" mass="8829">MVRKHIQAHDEWLTKGMQQRATRMYWILINEPSGMLQQRLWNQAVAQHHGGYTAISNTARDGLKEWDLPWDTAIQ</sequence>
<accession>A0A1C7ME43</accession>
<dbReference type="AlphaFoldDB" id="A0A1C7ME43"/>
<dbReference type="EMBL" id="LUGG01000005">
    <property type="protein sequence ID" value="OBZ74669.1"/>
    <property type="molecule type" value="Genomic_DNA"/>
</dbReference>
<evidence type="ECO:0000313" key="2">
    <source>
        <dbReference type="Proteomes" id="UP000092993"/>
    </source>
</evidence>
<gene>
    <name evidence="1" type="ORF">A0H81_05057</name>
</gene>
<proteinExistence type="predicted"/>
<name>A0A1C7ME43_GRIFR</name>
<keyword evidence="2" id="KW-1185">Reference proteome</keyword>
<organism evidence="1 2">
    <name type="scientific">Grifola frondosa</name>
    <name type="common">Maitake</name>
    <name type="synonym">Polyporus frondosus</name>
    <dbReference type="NCBI Taxonomy" id="5627"/>
    <lineage>
        <taxon>Eukaryota</taxon>
        <taxon>Fungi</taxon>
        <taxon>Dikarya</taxon>
        <taxon>Basidiomycota</taxon>
        <taxon>Agaricomycotina</taxon>
        <taxon>Agaricomycetes</taxon>
        <taxon>Polyporales</taxon>
        <taxon>Grifolaceae</taxon>
        <taxon>Grifola</taxon>
    </lineage>
</organism>
<dbReference type="Proteomes" id="UP000092993">
    <property type="component" value="Unassembled WGS sequence"/>
</dbReference>
<reference evidence="1 2" key="1">
    <citation type="submission" date="2016-03" db="EMBL/GenBank/DDBJ databases">
        <title>Whole genome sequencing of Grifola frondosa 9006-11.</title>
        <authorList>
            <person name="Min B."/>
            <person name="Park H."/>
            <person name="Kim J.-G."/>
            <person name="Cho H."/>
            <person name="Oh Y.-L."/>
            <person name="Kong W.-S."/>
            <person name="Choi I.-G."/>
        </authorList>
    </citation>
    <scope>NUCLEOTIDE SEQUENCE [LARGE SCALE GENOMIC DNA]</scope>
    <source>
        <strain evidence="1 2">9006-11</strain>
    </source>
</reference>
<evidence type="ECO:0000313" key="1">
    <source>
        <dbReference type="EMBL" id="OBZ74669.1"/>
    </source>
</evidence>
<protein>
    <submittedName>
        <fullName evidence="1">Uncharacterized protein</fullName>
    </submittedName>
</protein>